<comment type="caution">
    <text evidence="2">The sequence shown here is derived from an EMBL/GenBank/DDBJ whole genome shotgun (WGS) entry which is preliminary data.</text>
</comment>
<feature type="region of interest" description="Disordered" evidence="1">
    <location>
        <begin position="78"/>
        <end position="99"/>
    </location>
</feature>
<feature type="region of interest" description="Disordered" evidence="1">
    <location>
        <begin position="446"/>
        <end position="465"/>
    </location>
</feature>
<reference evidence="2" key="2">
    <citation type="submission" date="2020-09" db="EMBL/GenBank/DDBJ databases">
        <title>Reference genome assembly for Australian Ascochyta lentis isolate Al4.</title>
        <authorList>
            <person name="Lee R.C."/>
            <person name="Farfan-Caceres L.M."/>
            <person name="Debler J.W."/>
            <person name="Williams A.H."/>
            <person name="Henares B.M."/>
        </authorList>
    </citation>
    <scope>NUCLEOTIDE SEQUENCE</scope>
    <source>
        <strain evidence="2">Al4</strain>
    </source>
</reference>
<organism evidence="2 3">
    <name type="scientific">Ascochyta lentis</name>
    <dbReference type="NCBI Taxonomy" id="205686"/>
    <lineage>
        <taxon>Eukaryota</taxon>
        <taxon>Fungi</taxon>
        <taxon>Dikarya</taxon>
        <taxon>Ascomycota</taxon>
        <taxon>Pezizomycotina</taxon>
        <taxon>Dothideomycetes</taxon>
        <taxon>Pleosporomycetidae</taxon>
        <taxon>Pleosporales</taxon>
        <taxon>Pleosporineae</taxon>
        <taxon>Didymellaceae</taxon>
        <taxon>Ascochyta</taxon>
    </lineage>
</organism>
<keyword evidence="3" id="KW-1185">Reference proteome</keyword>
<feature type="compositionally biased region" description="Basic and acidic residues" evidence="1">
    <location>
        <begin position="705"/>
        <end position="722"/>
    </location>
</feature>
<sequence length="987" mass="106165">MASPSGSGTSNGGPAFTAPGQHVNNLTTARPSVSFAQGLQGTRVNPQNGYPSSHNSPSISAGDVRPRRNLDWESIGQGRRNAGLQLAPQKMQPPSTRSADMPMAVPYSHNPYNYPSGYSVNGSSNNAFSNPAPALNFLPTSYAGQIHHETPYGQYMPAVQHGIGQGDQSYLPGQDIGVAGNAESSALDRSLEDPFAGIFDLPDVTSPAPAFVGQSVQNEPAIAGPGFDVDSGSASLNPSTLPAQSELAGGRLNVEGFGPPLVTPAENAFAQDVNPQLLVDILGADLSAAIQAALSKRDPFHKLFAGDDPLSWAKSAFQIGLAPPPRQCSFNIEGRLFDFWLPSQEDFATWNATDISQLMQRCNELRIEVNWQALDSYGFQVRPLMGSVQTGHGYENQPAAQNPSPLGQVQVPTGHAGPSHGFRAPIPQPSQPQAQYPIFQQPRMMQNTQQPARVPSLNDGVGQAEHPQEIPELGLQGQPAAQPPNFASVAQPQPLQPTFALQQQNVRKPRKRKPHDASAMLQPSVGAVIELPTTDDRRQHQRDLEMDWWNPTVDNSAIPETDEDQRPYVKILKEAMMDTSQAKDSVGSNTPFTKRWSAAALAKNGFPRSTTEMEATCWDLVEMAVKLHKDGPGFLKVHDQRLQNKLEAEQDLTFEQRIDTMVTVMLLSKARVDKLLKHENLGSFVGHPMDILKSTKGNRAHNIKRKDQNQKGKLAQEKEKELAAAAAAAAAGSDATSAVVGSAEAGEGGEEEVEEELEEEFGEEEAKEDEDEERDGEKSPEGDDSDGDNNDSDDNDDEDDDESGGMAAGNSAAVTSNEIDSQEASPTESHDDAGDSSGTSQRLPSSARSNRASSDTSLRRDGLGMPPNTTSFLGQRASSSSRRPRPAPRPAIPRNAPLAPSGGSRKRPATLHHGLDLPSPSKRSRGASYTGSDNEPIYDEPRASPGASPPGKRRASEAELEDTNTRQKSARTVDRQIIAPKRARRPQ</sequence>
<feature type="compositionally biased region" description="Polar residues" evidence="1">
    <location>
        <begin position="812"/>
        <end position="827"/>
    </location>
</feature>
<feature type="compositionally biased region" description="Polar residues" evidence="1">
    <location>
        <begin position="836"/>
        <end position="856"/>
    </location>
</feature>
<feature type="compositionally biased region" description="Low complexity" evidence="1">
    <location>
        <begin position="723"/>
        <end position="745"/>
    </location>
</feature>
<feature type="compositionally biased region" description="Polar residues" evidence="1">
    <location>
        <begin position="398"/>
        <end position="411"/>
    </location>
</feature>
<gene>
    <name evidence="2" type="ORF">EKO04_011441</name>
</gene>
<evidence type="ECO:0000313" key="3">
    <source>
        <dbReference type="Proteomes" id="UP000651452"/>
    </source>
</evidence>
<dbReference type="AlphaFoldDB" id="A0A8H7ISN8"/>
<accession>A0A8H7ISN8</accession>
<dbReference type="Proteomes" id="UP000651452">
    <property type="component" value="Unassembled WGS sequence"/>
</dbReference>
<feature type="compositionally biased region" description="Low complexity" evidence="1">
    <location>
        <begin position="1"/>
        <end position="14"/>
    </location>
</feature>
<feature type="compositionally biased region" description="Polar residues" evidence="1">
    <location>
        <begin position="22"/>
        <end position="59"/>
    </location>
</feature>
<reference evidence="2" key="1">
    <citation type="submission" date="2018-12" db="EMBL/GenBank/DDBJ databases">
        <authorList>
            <person name="Syme R.A."/>
            <person name="Farfan-Caceres L."/>
            <person name="Lichtenzveig J."/>
        </authorList>
    </citation>
    <scope>NUCLEOTIDE SEQUENCE</scope>
    <source>
        <strain evidence="2">Al4</strain>
    </source>
</reference>
<name>A0A8H7ISN8_9PLEO</name>
<feature type="region of interest" description="Disordered" evidence="1">
    <location>
        <begin position="687"/>
        <end position="987"/>
    </location>
</feature>
<feature type="compositionally biased region" description="Acidic residues" evidence="1">
    <location>
        <begin position="747"/>
        <end position="774"/>
    </location>
</feature>
<protein>
    <submittedName>
        <fullName evidence="2">Uncharacterized protein</fullName>
    </submittedName>
</protein>
<evidence type="ECO:0000313" key="2">
    <source>
        <dbReference type="EMBL" id="KAF9690709.1"/>
    </source>
</evidence>
<evidence type="ECO:0000256" key="1">
    <source>
        <dbReference type="SAM" id="MobiDB-lite"/>
    </source>
</evidence>
<dbReference type="EMBL" id="RZGK01000023">
    <property type="protein sequence ID" value="KAF9690709.1"/>
    <property type="molecule type" value="Genomic_DNA"/>
</dbReference>
<feature type="region of interest" description="Disordered" evidence="1">
    <location>
        <begin position="390"/>
        <end position="434"/>
    </location>
</feature>
<feature type="compositionally biased region" description="Acidic residues" evidence="1">
    <location>
        <begin position="782"/>
        <end position="803"/>
    </location>
</feature>
<proteinExistence type="predicted"/>
<dbReference type="OrthoDB" id="3794856at2759"/>
<feature type="region of interest" description="Disordered" evidence="1">
    <location>
        <begin position="1"/>
        <end position="66"/>
    </location>
</feature>